<dbReference type="SUPFAM" id="SSF52172">
    <property type="entry name" value="CheY-like"/>
    <property type="match status" value="1"/>
</dbReference>
<proteinExistence type="predicted"/>
<keyword evidence="1" id="KW-0597">Phosphoprotein</keyword>
<feature type="modified residue" description="4-aspartylphosphate" evidence="1">
    <location>
        <position position="62"/>
    </location>
</feature>
<evidence type="ECO:0000259" key="2">
    <source>
        <dbReference type="PROSITE" id="PS50110"/>
    </source>
</evidence>
<keyword evidence="4" id="KW-1185">Reference proteome</keyword>
<gene>
    <name evidence="3" type="ORF">QTN47_06110</name>
</gene>
<name>A0ABV3ZB34_9BACT</name>
<accession>A0ABV3ZB34</accession>
<dbReference type="PANTHER" id="PTHR44520">
    <property type="entry name" value="RESPONSE REGULATOR RCP1-RELATED"/>
    <property type="match status" value="1"/>
</dbReference>
<reference evidence="3 4" key="1">
    <citation type="submission" date="2023-07" db="EMBL/GenBank/DDBJ databases">
        <authorList>
            <person name="Lian W.-H."/>
        </authorList>
    </citation>
    <scope>NUCLEOTIDE SEQUENCE [LARGE SCALE GENOMIC DNA]</scope>
    <source>
        <strain evidence="3 4">SYSU DXS3180</strain>
    </source>
</reference>
<dbReference type="InterPro" id="IPR001789">
    <property type="entry name" value="Sig_transdc_resp-reg_receiver"/>
</dbReference>
<dbReference type="Pfam" id="PF00072">
    <property type="entry name" value="Response_reg"/>
    <property type="match status" value="1"/>
</dbReference>
<dbReference type="SMART" id="SM00448">
    <property type="entry name" value="REC"/>
    <property type="match status" value="1"/>
</dbReference>
<dbReference type="Gene3D" id="3.40.50.2300">
    <property type="match status" value="1"/>
</dbReference>
<dbReference type="PROSITE" id="PS50110">
    <property type="entry name" value="RESPONSE_REGULATORY"/>
    <property type="match status" value="1"/>
</dbReference>
<dbReference type="RefSeq" id="WP_369328462.1">
    <property type="nucleotide sequence ID" value="NZ_JAULBC010000002.1"/>
</dbReference>
<comment type="caution">
    <text evidence="3">The sequence shown here is derived from an EMBL/GenBank/DDBJ whole genome shotgun (WGS) entry which is preliminary data.</text>
</comment>
<evidence type="ECO:0000313" key="4">
    <source>
        <dbReference type="Proteomes" id="UP001560573"/>
    </source>
</evidence>
<dbReference type="InterPro" id="IPR011006">
    <property type="entry name" value="CheY-like_superfamily"/>
</dbReference>
<dbReference type="InterPro" id="IPR052893">
    <property type="entry name" value="TCS_response_regulator"/>
</dbReference>
<evidence type="ECO:0000313" key="3">
    <source>
        <dbReference type="EMBL" id="MEX6687058.1"/>
    </source>
</evidence>
<dbReference type="Proteomes" id="UP001560573">
    <property type="component" value="Unassembled WGS sequence"/>
</dbReference>
<feature type="domain" description="Response regulatory" evidence="2">
    <location>
        <begin position="4"/>
        <end position="132"/>
    </location>
</feature>
<dbReference type="EMBL" id="JAULBC010000002">
    <property type="protein sequence ID" value="MEX6687058.1"/>
    <property type="molecule type" value="Genomic_DNA"/>
</dbReference>
<dbReference type="PANTHER" id="PTHR44520:SF2">
    <property type="entry name" value="RESPONSE REGULATOR RCP1"/>
    <property type="match status" value="1"/>
</dbReference>
<organism evidence="3 4">
    <name type="scientific">Danxiaibacter flavus</name>
    <dbReference type="NCBI Taxonomy" id="3049108"/>
    <lineage>
        <taxon>Bacteria</taxon>
        <taxon>Pseudomonadati</taxon>
        <taxon>Bacteroidota</taxon>
        <taxon>Chitinophagia</taxon>
        <taxon>Chitinophagales</taxon>
        <taxon>Chitinophagaceae</taxon>
        <taxon>Danxiaibacter</taxon>
    </lineage>
</organism>
<sequence>MINKIICIDDDSVTLMLYKLILPKAAFCREMLFAENGELALDFYKAFAADKNALVPELIFLDLNMPVMNGWEFLAEFEQTYYPLFPDTKVIVLTSSVNPEDQFTAENHPVILEFVNKPINVSKLNELKTRPGLAKYFNK</sequence>
<protein>
    <submittedName>
        <fullName evidence="3">Response regulator</fullName>
    </submittedName>
</protein>
<evidence type="ECO:0000256" key="1">
    <source>
        <dbReference type="PROSITE-ProRule" id="PRU00169"/>
    </source>
</evidence>